<dbReference type="EMBL" id="JAYMYQ010000004">
    <property type="protein sequence ID" value="KAK7339572.1"/>
    <property type="molecule type" value="Genomic_DNA"/>
</dbReference>
<sequence length="534" mass="59166">MNPKIRDVAYTSSEAASKTLSNMHLSNSLLFSPNQLSVSLSLSSNTRPSHTFFTSLGSTQHTPQREREREMDNTLYDELLQEIFRRLPSSSSSSVSVVCKRWLRLYRSSTTALSLRFSPNSSLLPSLSSFLSHHPFLSSLSLSLSPPPPFSLSSHLLSLISSSCPNLHSLTLTPSPLSLSSLLSLSTSCPHLNSLSITLSRPVLLNWLLSFPCLKHLSIFMSSESSHDDAEVDRDLESEDSDAELGLESLCLVGIRGDDWRLGWLWERCTKLKRLKLQACQAIGGSSSSFVKCLQGLQEVELRTCRSVVDVVLLELLEHCSSLNSLLVHDGGSREGLLHFFSQFSSKVLKLDLRLPLDLNNHHLAALALNFRSLSNLRLQSCCLVTGEGLKALGMAMSNGLEELALINCDVVEREPGLLATLGQHLRQLKKLDLSHNEMLLDKELISMLVSCVHLTDVKVRGCKGLTGVAMVCMLRSCKRLENVDIMHCFGIEADAVEMFVKNSSRLKRMEVEETKLSDAAKMWASNKFIQVVV</sequence>
<reference evidence="2 3" key="1">
    <citation type="submission" date="2024-01" db="EMBL/GenBank/DDBJ databases">
        <title>The genomes of 5 underutilized Papilionoideae crops provide insights into root nodulation and disease resistanc.</title>
        <authorList>
            <person name="Jiang F."/>
        </authorList>
    </citation>
    <scope>NUCLEOTIDE SEQUENCE [LARGE SCALE GENOMIC DNA]</scope>
    <source>
        <strain evidence="2">LVBAO_FW01</strain>
        <tissue evidence="2">Leaves</tissue>
    </source>
</reference>
<gene>
    <name evidence="2" type="ORF">VNO77_20249</name>
</gene>
<dbReference type="Pfam" id="PF00646">
    <property type="entry name" value="F-box"/>
    <property type="match status" value="1"/>
</dbReference>
<dbReference type="PANTHER" id="PTHR13318">
    <property type="entry name" value="PARTNER OF PAIRED, ISOFORM B-RELATED"/>
    <property type="match status" value="1"/>
</dbReference>
<comment type="caution">
    <text evidence="2">The sequence shown here is derived from an EMBL/GenBank/DDBJ whole genome shotgun (WGS) entry which is preliminary data.</text>
</comment>
<dbReference type="InterPro" id="IPR032675">
    <property type="entry name" value="LRR_dom_sf"/>
</dbReference>
<accession>A0AAN9QL94</accession>
<dbReference type="SUPFAM" id="SSF52047">
    <property type="entry name" value="RNI-like"/>
    <property type="match status" value="1"/>
</dbReference>
<dbReference type="Proteomes" id="UP001367508">
    <property type="component" value="Unassembled WGS sequence"/>
</dbReference>
<dbReference type="Gene3D" id="3.80.10.10">
    <property type="entry name" value="Ribonuclease Inhibitor"/>
    <property type="match status" value="3"/>
</dbReference>
<dbReference type="InterPro" id="IPR036047">
    <property type="entry name" value="F-box-like_dom_sf"/>
</dbReference>
<keyword evidence="3" id="KW-1185">Reference proteome</keyword>
<dbReference type="InterPro" id="IPR006553">
    <property type="entry name" value="Leu-rich_rpt_Cys-con_subtyp"/>
</dbReference>
<protein>
    <recommendedName>
        <fullName evidence="1">F-box domain-containing protein</fullName>
    </recommendedName>
</protein>
<dbReference type="InterPro" id="IPR001810">
    <property type="entry name" value="F-box_dom"/>
</dbReference>
<dbReference type="AlphaFoldDB" id="A0AAN9QL94"/>
<dbReference type="GO" id="GO:0019005">
    <property type="term" value="C:SCF ubiquitin ligase complex"/>
    <property type="evidence" value="ECO:0007669"/>
    <property type="project" value="TreeGrafter"/>
</dbReference>
<evidence type="ECO:0000259" key="1">
    <source>
        <dbReference type="Pfam" id="PF00646"/>
    </source>
</evidence>
<evidence type="ECO:0000313" key="2">
    <source>
        <dbReference type="EMBL" id="KAK7339572.1"/>
    </source>
</evidence>
<dbReference type="GO" id="GO:0031146">
    <property type="term" value="P:SCF-dependent proteasomal ubiquitin-dependent protein catabolic process"/>
    <property type="evidence" value="ECO:0007669"/>
    <property type="project" value="TreeGrafter"/>
</dbReference>
<dbReference type="SMART" id="SM00367">
    <property type="entry name" value="LRR_CC"/>
    <property type="match status" value="6"/>
</dbReference>
<evidence type="ECO:0000313" key="3">
    <source>
        <dbReference type="Proteomes" id="UP001367508"/>
    </source>
</evidence>
<proteinExistence type="predicted"/>
<dbReference type="SUPFAM" id="SSF81383">
    <property type="entry name" value="F-box domain"/>
    <property type="match status" value="1"/>
</dbReference>
<name>A0AAN9QL94_CANGL</name>
<dbReference type="PANTHER" id="PTHR13318:SF77">
    <property type="entry name" value="F-BOX DOMAIN-CONTAINING PROTEIN"/>
    <property type="match status" value="1"/>
</dbReference>
<organism evidence="2 3">
    <name type="scientific">Canavalia gladiata</name>
    <name type="common">Sword bean</name>
    <name type="synonym">Dolichos gladiatus</name>
    <dbReference type="NCBI Taxonomy" id="3824"/>
    <lineage>
        <taxon>Eukaryota</taxon>
        <taxon>Viridiplantae</taxon>
        <taxon>Streptophyta</taxon>
        <taxon>Embryophyta</taxon>
        <taxon>Tracheophyta</taxon>
        <taxon>Spermatophyta</taxon>
        <taxon>Magnoliopsida</taxon>
        <taxon>eudicotyledons</taxon>
        <taxon>Gunneridae</taxon>
        <taxon>Pentapetalae</taxon>
        <taxon>rosids</taxon>
        <taxon>fabids</taxon>
        <taxon>Fabales</taxon>
        <taxon>Fabaceae</taxon>
        <taxon>Papilionoideae</taxon>
        <taxon>50 kb inversion clade</taxon>
        <taxon>NPAAA clade</taxon>
        <taxon>indigoferoid/millettioid clade</taxon>
        <taxon>Phaseoleae</taxon>
        <taxon>Canavalia</taxon>
    </lineage>
</organism>
<feature type="domain" description="F-box" evidence="1">
    <location>
        <begin position="75"/>
        <end position="105"/>
    </location>
</feature>